<name>A0ACC1R798_9HYPO</name>
<accession>A0ACC1R798</accession>
<protein>
    <submittedName>
        <fullName evidence="1">Uncharacterized protein</fullName>
    </submittedName>
</protein>
<proteinExistence type="predicted"/>
<evidence type="ECO:0000313" key="2">
    <source>
        <dbReference type="Proteomes" id="UP001148737"/>
    </source>
</evidence>
<reference evidence="1" key="1">
    <citation type="submission" date="2022-07" db="EMBL/GenBank/DDBJ databases">
        <title>Genome Sequence of Lecanicillium saksenae.</title>
        <authorList>
            <person name="Buettner E."/>
        </authorList>
    </citation>
    <scope>NUCLEOTIDE SEQUENCE</scope>
    <source>
        <strain evidence="1">VT-O1</strain>
    </source>
</reference>
<gene>
    <name evidence="1" type="ORF">NLG97_g1411</name>
</gene>
<sequence length="456" mass="49676">MSTSLSPEQYGSHQSQSPGDGSEGKSPSGLNLDFFKNLNDKRSNRDGKAPKRRGPKPDSKPALTRRQELNRQAQRTHRERKELYIKALEDEVLRLKEIYSSVSRDREKLVEENRLLKDTLVRNGIIVPNPGNGDDNNNNPSAGSAGFSGGSQGGFSPQQAPSQGSAPSGGGNYTNHSPFNGNQFKTASPEPLPASKLDVEQAGIDFVLALEKPCMAHLPFLMDRGSGPEGEPCGHALMASCPPVPFKDLEQSTPFADTKGAAIKTEEAPNQGTWQVTKADLSTLMDLSKRLDLDGEITPVMAWGMIMSHPQFAALSAADVQRIAEELGRKVRCYGFGAVMEDFELRDAFESCGTSELQKGGRKRPRLLFHAALTIAYLLEELYIMAGSLDYVKICDSCPSGDGWGPSVTTETTLDGVPYAPFSKGDKLGRMADWTAEGKDRERGGRTQYNRNFRGS</sequence>
<dbReference type="EMBL" id="JANAKD010000073">
    <property type="protein sequence ID" value="KAJ3498077.1"/>
    <property type="molecule type" value="Genomic_DNA"/>
</dbReference>
<keyword evidence="2" id="KW-1185">Reference proteome</keyword>
<organism evidence="1 2">
    <name type="scientific">Lecanicillium saksenae</name>
    <dbReference type="NCBI Taxonomy" id="468837"/>
    <lineage>
        <taxon>Eukaryota</taxon>
        <taxon>Fungi</taxon>
        <taxon>Dikarya</taxon>
        <taxon>Ascomycota</taxon>
        <taxon>Pezizomycotina</taxon>
        <taxon>Sordariomycetes</taxon>
        <taxon>Hypocreomycetidae</taxon>
        <taxon>Hypocreales</taxon>
        <taxon>Cordycipitaceae</taxon>
        <taxon>Lecanicillium</taxon>
    </lineage>
</organism>
<dbReference type="Proteomes" id="UP001148737">
    <property type="component" value="Unassembled WGS sequence"/>
</dbReference>
<evidence type="ECO:0000313" key="1">
    <source>
        <dbReference type="EMBL" id="KAJ3498077.1"/>
    </source>
</evidence>
<comment type="caution">
    <text evidence="1">The sequence shown here is derived from an EMBL/GenBank/DDBJ whole genome shotgun (WGS) entry which is preliminary data.</text>
</comment>